<dbReference type="InterPro" id="IPR051907">
    <property type="entry name" value="DoxX-like_oxidoreductase"/>
</dbReference>
<comment type="subcellular location">
    <subcellularLocation>
        <location evidence="1">Cell membrane</location>
        <topology evidence="1">Multi-pass membrane protein</topology>
    </subcellularLocation>
</comment>
<sequence length="156" mass="17372">MNLLKTILRIEDTENRWSVLIRILAGGVFFWEGVIKFLFVNQGIGRFTKLGFSQPELVAGCIGALEIIGGLSLILGLATKQWSLLFIFEMIVAMILTKIPLYFGTSPLASPASPPIQGIWAVLHEIRSEYSQLLSSVYLFLAGPGRFSLDRLRKQT</sequence>
<name>A0A8B3CTB8_9LEPT</name>
<dbReference type="Proteomes" id="UP000266669">
    <property type="component" value="Unassembled WGS sequence"/>
</dbReference>
<comment type="caution">
    <text evidence="8">The sequence shown here is derived from an EMBL/GenBank/DDBJ whole genome shotgun (WGS) entry which is preliminary data.</text>
</comment>
<keyword evidence="6 7" id="KW-0472">Membrane</keyword>
<dbReference type="GO" id="GO:0005886">
    <property type="term" value="C:plasma membrane"/>
    <property type="evidence" value="ECO:0007669"/>
    <property type="project" value="UniProtKB-SubCell"/>
</dbReference>
<keyword evidence="4 7" id="KW-0812">Transmembrane</keyword>
<keyword evidence="5 7" id="KW-1133">Transmembrane helix</keyword>
<evidence type="ECO:0000313" key="9">
    <source>
        <dbReference type="Proteomes" id="UP000266669"/>
    </source>
</evidence>
<evidence type="ECO:0000256" key="2">
    <source>
        <dbReference type="ARBA" id="ARBA00006679"/>
    </source>
</evidence>
<evidence type="ECO:0000256" key="3">
    <source>
        <dbReference type="ARBA" id="ARBA00022475"/>
    </source>
</evidence>
<protein>
    <submittedName>
        <fullName evidence="8">DoxX family protein</fullName>
    </submittedName>
</protein>
<organism evidence="8 9">
    <name type="scientific">Leptospira stimsonii</name>
    <dbReference type="NCBI Taxonomy" id="2202203"/>
    <lineage>
        <taxon>Bacteria</taxon>
        <taxon>Pseudomonadati</taxon>
        <taxon>Spirochaetota</taxon>
        <taxon>Spirochaetia</taxon>
        <taxon>Leptospirales</taxon>
        <taxon>Leptospiraceae</taxon>
        <taxon>Leptospira</taxon>
    </lineage>
</organism>
<evidence type="ECO:0000256" key="1">
    <source>
        <dbReference type="ARBA" id="ARBA00004651"/>
    </source>
</evidence>
<accession>A0A8B3CTB8</accession>
<dbReference type="InterPro" id="IPR032808">
    <property type="entry name" value="DoxX"/>
</dbReference>
<reference evidence="9" key="1">
    <citation type="submission" date="2018-05" db="EMBL/GenBank/DDBJ databases">
        <title>Leptospira yasudae sp. nov. and Leptospira stimsonii sp. nov., two pathogenic species of the genus Leptospira isolated from environmental sources.</title>
        <authorList>
            <person name="Casanovas-Massana A."/>
            <person name="Hamond C."/>
            <person name="Santos L.A."/>
            <person name="Hacker K.P."/>
            <person name="Balassiano I."/>
            <person name="Medeiros M.A."/>
            <person name="Reis M.G."/>
            <person name="Ko A.I."/>
            <person name="Wunder E.A."/>
        </authorList>
    </citation>
    <scope>NUCLEOTIDE SEQUENCE [LARGE SCALE GENOMIC DNA]</scope>
    <source>
        <strain evidence="9">AMB6-RJ</strain>
    </source>
</reference>
<dbReference type="RefSeq" id="WP_118981861.1">
    <property type="nucleotide sequence ID" value="NZ_QHCS01000002.1"/>
</dbReference>
<proteinExistence type="inferred from homology"/>
<feature type="transmembrane region" description="Helical" evidence="7">
    <location>
        <begin position="57"/>
        <end position="77"/>
    </location>
</feature>
<comment type="similarity">
    <text evidence="2">Belongs to the DoxX family.</text>
</comment>
<evidence type="ECO:0000256" key="4">
    <source>
        <dbReference type="ARBA" id="ARBA00022692"/>
    </source>
</evidence>
<dbReference type="PANTHER" id="PTHR33452">
    <property type="entry name" value="OXIDOREDUCTASE CATD-RELATED"/>
    <property type="match status" value="1"/>
</dbReference>
<feature type="transmembrane region" description="Helical" evidence="7">
    <location>
        <begin position="84"/>
        <end position="103"/>
    </location>
</feature>
<dbReference type="EMBL" id="QHCS01000002">
    <property type="protein sequence ID" value="RHX86264.1"/>
    <property type="molecule type" value="Genomic_DNA"/>
</dbReference>
<evidence type="ECO:0000313" key="8">
    <source>
        <dbReference type="EMBL" id="RHX86264.1"/>
    </source>
</evidence>
<keyword evidence="3" id="KW-1003">Cell membrane</keyword>
<gene>
    <name evidence="8" type="ORF">DLM78_10490</name>
</gene>
<dbReference type="AlphaFoldDB" id="A0A8B3CTB8"/>
<evidence type="ECO:0000256" key="7">
    <source>
        <dbReference type="SAM" id="Phobius"/>
    </source>
</evidence>
<dbReference type="Pfam" id="PF07681">
    <property type="entry name" value="DoxX"/>
    <property type="match status" value="1"/>
</dbReference>
<evidence type="ECO:0000256" key="5">
    <source>
        <dbReference type="ARBA" id="ARBA00022989"/>
    </source>
</evidence>
<evidence type="ECO:0000256" key="6">
    <source>
        <dbReference type="ARBA" id="ARBA00023136"/>
    </source>
</evidence>
<dbReference type="PANTHER" id="PTHR33452:SF1">
    <property type="entry name" value="INNER MEMBRANE PROTEIN YPHA-RELATED"/>
    <property type="match status" value="1"/>
</dbReference>
<feature type="transmembrane region" description="Helical" evidence="7">
    <location>
        <begin position="20"/>
        <end position="45"/>
    </location>
</feature>